<dbReference type="EMBL" id="LT629758">
    <property type="protein sequence ID" value="SDT81147.1"/>
    <property type="molecule type" value="Genomic_DNA"/>
</dbReference>
<dbReference type="AlphaFoldDB" id="A0A1H2DEX4"/>
<dbReference type="Proteomes" id="UP000198688">
    <property type="component" value="Chromosome I"/>
</dbReference>
<dbReference type="SMART" id="SM00419">
    <property type="entry name" value="HTH_CRP"/>
    <property type="match status" value="1"/>
</dbReference>
<dbReference type="InterPro" id="IPR036388">
    <property type="entry name" value="WH-like_DNA-bd_sf"/>
</dbReference>
<dbReference type="InterPro" id="IPR018490">
    <property type="entry name" value="cNMP-bd_dom_sf"/>
</dbReference>
<accession>A0A1H2DEX4</accession>
<dbReference type="PANTHER" id="PTHR24567">
    <property type="entry name" value="CRP FAMILY TRANSCRIPTIONAL REGULATORY PROTEIN"/>
    <property type="match status" value="1"/>
</dbReference>
<feature type="domain" description="HTH crp-type" evidence="5">
    <location>
        <begin position="147"/>
        <end position="220"/>
    </location>
</feature>
<dbReference type="Pfam" id="PF13545">
    <property type="entry name" value="HTH_Crp_2"/>
    <property type="match status" value="1"/>
</dbReference>
<dbReference type="CDD" id="cd00038">
    <property type="entry name" value="CAP_ED"/>
    <property type="match status" value="1"/>
</dbReference>
<dbReference type="InterPro" id="IPR000595">
    <property type="entry name" value="cNMP-bd_dom"/>
</dbReference>
<keyword evidence="6" id="KW-0808">Transferase</keyword>
<dbReference type="InterPro" id="IPR050397">
    <property type="entry name" value="Env_Response_Regulators"/>
</dbReference>
<name>A0A1H2DEX4_9ACTN</name>
<dbReference type="GO" id="GO:0003700">
    <property type="term" value="F:DNA-binding transcription factor activity"/>
    <property type="evidence" value="ECO:0007669"/>
    <property type="project" value="TreeGrafter"/>
</dbReference>
<feature type="domain" description="Cyclic nucleotide-binding" evidence="4">
    <location>
        <begin position="14"/>
        <end position="116"/>
    </location>
</feature>
<sequence length="232" mass="25244">MVIEVDPAWAPGSFLTLLSDAERDELLSLGTTRKVPGGRHLLVEGRQDTQVEVIRQGHVKVTTTVGGAPRLLAIRLPGDLVGEFAALTGNGRVATVTTCGDVVATVIRQAGFLRFVNEHPTVATQLTVAVGRRLHWANRRRTEFTAFPVQVRLGRVLLDIATSCGEAVGDGVQIRVELSQTELASLIGAREDTVQRALRDLRRAGLVRTGYRRIVVLDEAGLRALTEQAEWI</sequence>
<dbReference type="RefSeq" id="WP_157752115.1">
    <property type="nucleotide sequence ID" value="NZ_BOMJ01000018.1"/>
</dbReference>
<keyword evidence="6" id="KW-0418">Kinase</keyword>
<dbReference type="PROSITE" id="PS50042">
    <property type="entry name" value="CNMP_BINDING_3"/>
    <property type="match status" value="1"/>
</dbReference>
<evidence type="ECO:0000313" key="6">
    <source>
        <dbReference type="EMBL" id="SDT81147.1"/>
    </source>
</evidence>
<evidence type="ECO:0000313" key="7">
    <source>
        <dbReference type="Proteomes" id="UP000198688"/>
    </source>
</evidence>
<evidence type="ECO:0000259" key="5">
    <source>
        <dbReference type="PROSITE" id="PS51063"/>
    </source>
</evidence>
<dbReference type="Gene3D" id="2.60.120.10">
    <property type="entry name" value="Jelly Rolls"/>
    <property type="match status" value="1"/>
</dbReference>
<dbReference type="GO" id="GO:0003677">
    <property type="term" value="F:DNA binding"/>
    <property type="evidence" value="ECO:0007669"/>
    <property type="project" value="UniProtKB-KW"/>
</dbReference>
<dbReference type="InterPro" id="IPR036390">
    <property type="entry name" value="WH_DNA-bd_sf"/>
</dbReference>
<dbReference type="OrthoDB" id="41390at2"/>
<dbReference type="SMART" id="SM00100">
    <property type="entry name" value="cNMP"/>
    <property type="match status" value="1"/>
</dbReference>
<keyword evidence="1" id="KW-0805">Transcription regulation</keyword>
<dbReference type="PANTHER" id="PTHR24567:SF68">
    <property type="entry name" value="DNA-BINDING TRANSCRIPTIONAL DUAL REGULATOR CRP"/>
    <property type="match status" value="1"/>
</dbReference>
<evidence type="ECO:0000259" key="4">
    <source>
        <dbReference type="PROSITE" id="PS50042"/>
    </source>
</evidence>
<dbReference type="SUPFAM" id="SSF51206">
    <property type="entry name" value="cAMP-binding domain-like"/>
    <property type="match status" value="1"/>
</dbReference>
<protein>
    <submittedName>
        <fullName evidence="6">cAMP-binding domain of CRP or a regulatory subunit of cAMP-dependent protein kinases</fullName>
    </submittedName>
</protein>
<dbReference type="GO" id="GO:0005829">
    <property type="term" value="C:cytosol"/>
    <property type="evidence" value="ECO:0007669"/>
    <property type="project" value="TreeGrafter"/>
</dbReference>
<dbReference type="GO" id="GO:0016301">
    <property type="term" value="F:kinase activity"/>
    <property type="evidence" value="ECO:0007669"/>
    <property type="project" value="UniProtKB-KW"/>
</dbReference>
<evidence type="ECO:0000256" key="2">
    <source>
        <dbReference type="ARBA" id="ARBA00023125"/>
    </source>
</evidence>
<gene>
    <name evidence="6" type="ORF">SAMN04489716_9515</name>
</gene>
<keyword evidence="2" id="KW-0238">DNA-binding</keyword>
<organism evidence="6 7">
    <name type="scientific">Actinoplanes derwentensis</name>
    <dbReference type="NCBI Taxonomy" id="113562"/>
    <lineage>
        <taxon>Bacteria</taxon>
        <taxon>Bacillati</taxon>
        <taxon>Actinomycetota</taxon>
        <taxon>Actinomycetes</taxon>
        <taxon>Micromonosporales</taxon>
        <taxon>Micromonosporaceae</taxon>
        <taxon>Actinoplanes</taxon>
    </lineage>
</organism>
<keyword evidence="3" id="KW-0804">Transcription</keyword>
<dbReference type="InterPro" id="IPR012318">
    <property type="entry name" value="HTH_CRP"/>
</dbReference>
<dbReference type="Pfam" id="PF00027">
    <property type="entry name" value="cNMP_binding"/>
    <property type="match status" value="1"/>
</dbReference>
<evidence type="ECO:0000256" key="1">
    <source>
        <dbReference type="ARBA" id="ARBA00023015"/>
    </source>
</evidence>
<dbReference type="SUPFAM" id="SSF46785">
    <property type="entry name" value="Winged helix' DNA-binding domain"/>
    <property type="match status" value="1"/>
</dbReference>
<dbReference type="Gene3D" id="1.10.10.10">
    <property type="entry name" value="Winged helix-like DNA-binding domain superfamily/Winged helix DNA-binding domain"/>
    <property type="match status" value="1"/>
</dbReference>
<proteinExistence type="predicted"/>
<reference evidence="6 7" key="1">
    <citation type="submission" date="2016-10" db="EMBL/GenBank/DDBJ databases">
        <authorList>
            <person name="de Groot N.N."/>
        </authorList>
    </citation>
    <scope>NUCLEOTIDE SEQUENCE [LARGE SCALE GENOMIC DNA]</scope>
    <source>
        <strain evidence="6 7">DSM 43941</strain>
    </source>
</reference>
<keyword evidence="7" id="KW-1185">Reference proteome</keyword>
<dbReference type="STRING" id="113562.SAMN04489716_9515"/>
<dbReference type="PROSITE" id="PS51063">
    <property type="entry name" value="HTH_CRP_2"/>
    <property type="match status" value="1"/>
</dbReference>
<dbReference type="InterPro" id="IPR014710">
    <property type="entry name" value="RmlC-like_jellyroll"/>
</dbReference>
<evidence type="ECO:0000256" key="3">
    <source>
        <dbReference type="ARBA" id="ARBA00023163"/>
    </source>
</evidence>